<name>A0AAD1SHK5_PELCU</name>
<keyword evidence="2" id="KW-1185">Reference proteome</keyword>
<accession>A0AAD1SHK5</accession>
<protein>
    <submittedName>
        <fullName evidence="1">Uncharacterized protein</fullName>
    </submittedName>
</protein>
<sequence length="96" mass="10750">DRVLPQRLHGPPLATKSELTNMVSDLKAFFTSELAVLKEELSTVTGLIRATEENVHDLQIKQGSTDSCLQELIATCTQLSMRVRQLEDSARQRNVK</sequence>
<dbReference type="Proteomes" id="UP001295444">
    <property type="component" value="Chromosome 06"/>
</dbReference>
<dbReference type="AlphaFoldDB" id="A0AAD1SHK5"/>
<dbReference type="EMBL" id="OW240917">
    <property type="protein sequence ID" value="CAH2301743.1"/>
    <property type="molecule type" value="Genomic_DNA"/>
</dbReference>
<proteinExistence type="predicted"/>
<gene>
    <name evidence="1" type="ORF">PECUL_23A031332</name>
</gene>
<feature type="non-terminal residue" evidence="1">
    <location>
        <position position="1"/>
    </location>
</feature>
<reference evidence="1" key="1">
    <citation type="submission" date="2022-03" db="EMBL/GenBank/DDBJ databases">
        <authorList>
            <person name="Alioto T."/>
            <person name="Alioto T."/>
            <person name="Gomez Garrido J."/>
        </authorList>
    </citation>
    <scope>NUCLEOTIDE SEQUENCE</scope>
</reference>
<evidence type="ECO:0000313" key="1">
    <source>
        <dbReference type="EMBL" id="CAH2301743.1"/>
    </source>
</evidence>
<organism evidence="1 2">
    <name type="scientific">Pelobates cultripes</name>
    <name type="common">Western spadefoot toad</name>
    <dbReference type="NCBI Taxonomy" id="61616"/>
    <lineage>
        <taxon>Eukaryota</taxon>
        <taxon>Metazoa</taxon>
        <taxon>Chordata</taxon>
        <taxon>Craniata</taxon>
        <taxon>Vertebrata</taxon>
        <taxon>Euteleostomi</taxon>
        <taxon>Amphibia</taxon>
        <taxon>Batrachia</taxon>
        <taxon>Anura</taxon>
        <taxon>Pelobatoidea</taxon>
        <taxon>Pelobatidae</taxon>
        <taxon>Pelobates</taxon>
    </lineage>
</organism>
<evidence type="ECO:0000313" key="2">
    <source>
        <dbReference type="Proteomes" id="UP001295444"/>
    </source>
</evidence>
<feature type="non-terminal residue" evidence="1">
    <location>
        <position position="96"/>
    </location>
</feature>